<protein>
    <submittedName>
        <fullName evidence="1">Uncharacterized protein</fullName>
    </submittedName>
</protein>
<evidence type="ECO:0000313" key="2">
    <source>
        <dbReference type="Proteomes" id="UP000025947"/>
    </source>
</evidence>
<dbReference type="HOGENOM" id="CLU_134463_1_0_11"/>
<dbReference type="PATRIC" id="fig|1324261.3.peg.3434"/>
<comment type="caution">
    <text evidence="1">The sequence shown here is derived from an EMBL/GenBank/DDBJ whole genome shotgun (WGS) entry which is preliminary data.</text>
</comment>
<dbReference type="RefSeq" id="WP_011560592.1">
    <property type="nucleotide sequence ID" value="NZ_KK328284.1"/>
</dbReference>
<dbReference type="Proteomes" id="UP000025947">
    <property type="component" value="Unassembled WGS sequence"/>
</dbReference>
<sequence length="156" mass="17441">MNDSTERSMVRVPVRFEDIAVGDTLTPVSIEISYKRICMNAASTWDWFPGHHDPDYARSQGQRTIYLSTLFFHGFIDRGLNEWAGPDALIRRRRISMIRSIYPGQTATLSGKVVAKRDDGGRRLVDLELLVSSEDGPCVPSEATVELADPFVEVPG</sequence>
<evidence type="ECO:0000313" key="1">
    <source>
        <dbReference type="EMBL" id="KBZ60450.1"/>
    </source>
</evidence>
<gene>
    <name evidence="1" type="ORF">K875_03394</name>
</gene>
<reference evidence="1 2" key="1">
    <citation type="submission" date="2014-04" db="EMBL/GenBank/DDBJ databases">
        <title>The Genome Sequence of Mycobacterium tuberculosis TKK-01-0051.</title>
        <authorList>
            <consortium name="The Broad Institute Genomics Platform"/>
            <consortium name="The Broad Institute Genome Sequencing Center for Infectious Disease"/>
            <person name="Earl A.M."/>
            <person name="Cohen K."/>
            <person name="Pym A."/>
            <person name="Bishai W."/>
            <person name="Maharaj K."/>
            <person name="Desjardins C."/>
            <person name="Abeel T."/>
            <person name="Young S."/>
            <person name="Zeng Q."/>
            <person name="Gargeya S."/>
            <person name="Abouelleil A."/>
            <person name="Alvarado L."/>
            <person name="Chapman S.B."/>
            <person name="Gainer-Dewar J."/>
            <person name="Goldberg J."/>
            <person name="Griggs A."/>
            <person name="Gujja S."/>
            <person name="Hansen M."/>
            <person name="Howarth C."/>
            <person name="Imamovic A."/>
            <person name="Larimer J."/>
            <person name="Murphy C."/>
            <person name="Naylor J."/>
            <person name="Pearson M."/>
            <person name="Poon T.W."/>
            <person name="Priest M."/>
            <person name="Roberts A."/>
            <person name="Saif S."/>
            <person name="Shea T."/>
            <person name="Sykes S."/>
            <person name="Wortman J."/>
            <person name="Nusbaum C."/>
            <person name="Birren B."/>
        </authorList>
    </citation>
    <scope>NUCLEOTIDE SEQUENCE [LARGE SCALE GENOMIC DNA]</scope>
    <source>
        <strain evidence="1 2">TKK-01-0051</strain>
    </source>
</reference>
<dbReference type="Gene3D" id="3.10.129.10">
    <property type="entry name" value="Hotdog Thioesterase"/>
    <property type="match status" value="1"/>
</dbReference>
<name>A0A051TUJ8_9MYCO</name>
<accession>A0A051TUJ8</accession>
<organism evidence="1 2">
    <name type="scientific">Mycobacterium [tuberculosis] TKK-01-0051</name>
    <dbReference type="NCBI Taxonomy" id="1324261"/>
    <lineage>
        <taxon>Bacteria</taxon>
        <taxon>Bacillati</taxon>
        <taxon>Actinomycetota</taxon>
        <taxon>Actinomycetes</taxon>
        <taxon>Mycobacteriales</taxon>
        <taxon>Mycobacteriaceae</taxon>
        <taxon>Mycobacterium</taxon>
        <taxon>Mycobacterium avium complex (MAC)</taxon>
    </lineage>
</organism>
<proteinExistence type="predicted"/>
<dbReference type="InterPro" id="IPR029069">
    <property type="entry name" value="HotDog_dom_sf"/>
</dbReference>
<keyword evidence="2" id="KW-1185">Reference proteome</keyword>
<dbReference type="GeneID" id="45764407"/>
<dbReference type="AlphaFoldDB" id="A0A051TUJ8"/>
<dbReference type="SUPFAM" id="SSF54637">
    <property type="entry name" value="Thioesterase/thiol ester dehydrase-isomerase"/>
    <property type="match status" value="1"/>
</dbReference>
<dbReference type="EMBL" id="JLXW01000010">
    <property type="protein sequence ID" value="KBZ60450.1"/>
    <property type="molecule type" value="Genomic_DNA"/>
</dbReference>